<evidence type="ECO:0000313" key="2">
    <source>
        <dbReference type="EMBL" id="RPA74567.1"/>
    </source>
</evidence>
<dbReference type="InterPro" id="IPR011009">
    <property type="entry name" value="Kinase-like_dom_sf"/>
</dbReference>
<dbReference type="Proteomes" id="UP000275078">
    <property type="component" value="Unassembled WGS sequence"/>
</dbReference>
<evidence type="ECO:0000259" key="1">
    <source>
        <dbReference type="Pfam" id="PF01636"/>
    </source>
</evidence>
<name>A0A3N4HMT2_ASCIM</name>
<dbReference type="EMBL" id="ML119787">
    <property type="protein sequence ID" value="RPA74567.1"/>
    <property type="molecule type" value="Genomic_DNA"/>
</dbReference>
<dbReference type="InterPro" id="IPR002575">
    <property type="entry name" value="Aminoglycoside_PTrfase"/>
</dbReference>
<dbReference type="Pfam" id="PF01636">
    <property type="entry name" value="APH"/>
    <property type="match status" value="1"/>
</dbReference>
<sequence>MNVRNKDFKVAPANEVLNVESDGYPAPNRYGLGWEFTSLGAGPTWIAEPDVQVIQRIAEKYISPGRQINAELLGSGAYNKVYLLSVHGGQGPELVFRIGLPVFPHYKTASEVATLEFVRKHTTVPVPRVYYYDSSSNNDLKFEWMIMDRVQGDKLEDLWSRVDMDMDARIGVVKDIAALIKQLEGIKFPAIGSLYKQCDLYGSEKERAIPVPEIDNDFLIGPCVSSHFFGPRIVYAPRDPGPYLTDRHYMHAVTAAELAGVREWVKGWKGTYQQGIDSSKSNSRWHRLY</sequence>
<dbReference type="PANTHER" id="PTHR21310">
    <property type="entry name" value="AMINOGLYCOSIDE PHOSPHOTRANSFERASE-RELATED-RELATED"/>
    <property type="match status" value="1"/>
</dbReference>
<accession>A0A3N4HMT2</accession>
<keyword evidence="3" id="KW-1185">Reference proteome</keyword>
<feature type="domain" description="Aminoglycoside phosphotransferase" evidence="1">
    <location>
        <begin position="71"/>
        <end position="189"/>
    </location>
</feature>
<dbReference type="OrthoDB" id="2831558at2759"/>
<dbReference type="STRING" id="1160509.A0A3N4HMT2"/>
<gene>
    <name evidence="2" type="ORF">BJ508DRAFT_215312</name>
</gene>
<proteinExistence type="predicted"/>
<dbReference type="SUPFAM" id="SSF56112">
    <property type="entry name" value="Protein kinase-like (PK-like)"/>
    <property type="match status" value="1"/>
</dbReference>
<protein>
    <recommendedName>
        <fullName evidence="1">Aminoglycoside phosphotransferase domain-containing protein</fullName>
    </recommendedName>
</protein>
<reference evidence="2 3" key="1">
    <citation type="journal article" date="2018" name="Nat. Ecol. Evol.">
        <title>Pezizomycetes genomes reveal the molecular basis of ectomycorrhizal truffle lifestyle.</title>
        <authorList>
            <person name="Murat C."/>
            <person name="Payen T."/>
            <person name="Noel B."/>
            <person name="Kuo A."/>
            <person name="Morin E."/>
            <person name="Chen J."/>
            <person name="Kohler A."/>
            <person name="Krizsan K."/>
            <person name="Balestrini R."/>
            <person name="Da Silva C."/>
            <person name="Montanini B."/>
            <person name="Hainaut M."/>
            <person name="Levati E."/>
            <person name="Barry K.W."/>
            <person name="Belfiori B."/>
            <person name="Cichocki N."/>
            <person name="Clum A."/>
            <person name="Dockter R.B."/>
            <person name="Fauchery L."/>
            <person name="Guy J."/>
            <person name="Iotti M."/>
            <person name="Le Tacon F."/>
            <person name="Lindquist E.A."/>
            <person name="Lipzen A."/>
            <person name="Malagnac F."/>
            <person name="Mello A."/>
            <person name="Molinier V."/>
            <person name="Miyauchi S."/>
            <person name="Poulain J."/>
            <person name="Riccioni C."/>
            <person name="Rubini A."/>
            <person name="Sitrit Y."/>
            <person name="Splivallo R."/>
            <person name="Traeger S."/>
            <person name="Wang M."/>
            <person name="Zifcakova L."/>
            <person name="Wipf D."/>
            <person name="Zambonelli A."/>
            <person name="Paolocci F."/>
            <person name="Nowrousian M."/>
            <person name="Ottonello S."/>
            <person name="Baldrian P."/>
            <person name="Spatafora J.W."/>
            <person name="Henrissat B."/>
            <person name="Nagy L.G."/>
            <person name="Aury J.M."/>
            <person name="Wincker P."/>
            <person name="Grigoriev I.V."/>
            <person name="Bonfante P."/>
            <person name="Martin F.M."/>
        </authorList>
    </citation>
    <scope>NUCLEOTIDE SEQUENCE [LARGE SCALE GENOMIC DNA]</scope>
    <source>
        <strain evidence="2 3">RN42</strain>
    </source>
</reference>
<evidence type="ECO:0000313" key="3">
    <source>
        <dbReference type="Proteomes" id="UP000275078"/>
    </source>
</evidence>
<dbReference type="PANTHER" id="PTHR21310:SF13">
    <property type="entry name" value="AMINOGLYCOSIDE PHOSPHOTRANSFERASE DOMAIN-CONTAINING PROTEIN"/>
    <property type="match status" value="1"/>
</dbReference>
<organism evidence="2 3">
    <name type="scientific">Ascobolus immersus RN42</name>
    <dbReference type="NCBI Taxonomy" id="1160509"/>
    <lineage>
        <taxon>Eukaryota</taxon>
        <taxon>Fungi</taxon>
        <taxon>Dikarya</taxon>
        <taxon>Ascomycota</taxon>
        <taxon>Pezizomycotina</taxon>
        <taxon>Pezizomycetes</taxon>
        <taxon>Pezizales</taxon>
        <taxon>Ascobolaceae</taxon>
        <taxon>Ascobolus</taxon>
    </lineage>
</organism>
<dbReference type="AlphaFoldDB" id="A0A3N4HMT2"/>
<dbReference type="Gene3D" id="3.30.200.20">
    <property type="entry name" value="Phosphorylase Kinase, domain 1"/>
    <property type="match status" value="1"/>
</dbReference>
<dbReference type="InterPro" id="IPR051678">
    <property type="entry name" value="AGP_Transferase"/>
</dbReference>